<dbReference type="AlphaFoldDB" id="A0A0M3J9P7"/>
<dbReference type="WBParaSite" id="ASIM_0000431601-mRNA-1">
    <property type="protein sequence ID" value="ASIM_0000431601-mRNA-1"/>
    <property type="gene ID" value="ASIM_0000431601"/>
</dbReference>
<sequence length="153" mass="17669">LQSTKDSSEAAIGEYTQMECAADSAHLPLPTSDQNFNLTEVHSYVSDSTESCHSGAFSNRSNPPNESSCVLRFLLALSLFLTCNLSLFEFFLSLLVRDWLLDFYQNQFYRIANQIVTFSFGKNRIYILIVFLKLQTNEVIYIRFKFDQFTMIR</sequence>
<organism evidence="2">
    <name type="scientific">Anisakis simplex</name>
    <name type="common">Herring worm</name>
    <dbReference type="NCBI Taxonomy" id="6269"/>
    <lineage>
        <taxon>Eukaryota</taxon>
        <taxon>Metazoa</taxon>
        <taxon>Ecdysozoa</taxon>
        <taxon>Nematoda</taxon>
        <taxon>Chromadorea</taxon>
        <taxon>Rhabditida</taxon>
        <taxon>Spirurina</taxon>
        <taxon>Ascaridomorpha</taxon>
        <taxon>Ascaridoidea</taxon>
        <taxon>Anisakidae</taxon>
        <taxon>Anisakis</taxon>
        <taxon>Anisakis simplex complex</taxon>
    </lineage>
</organism>
<accession>A0A0M3J9P7</accession>
<keyword evidence="1" id="KW-0812">Transmembrane</keyword>
<keyword evidence="1" id="KW-1133">Transmembrane helix</keyword>
<protein>
    <submittedName>
        <fullName evidence="2">Pecanex-like protein</fullName>
    </submittedName>
</protein>
<feature type="transmembrane region" description="Helical" evidence="1">
    <location>
        <begin position="70"/>
        <end position="96"/>
    </location>
</feature>
<evidence type="ECO:0000256" key="1">
    <source>
        <dbReference type="SAM" id="Phobius"/>
    </source>
</evidence>
<name>A0A0M3J9P7_ANISI</name>
<keyword evidence="1" id="KW-0472">Membrane</keyword>
<reference evidence="2" key="1">
    <citation type="submission" date="2017-02" db="UniProtKB">
        <authorList>
            <consortium name="WormBaseParasite"/>
        </authorList>
    </citation>
    <scope>IDENTIFICATION</scope>
</reference>
<proteinExistence type="predicted"/>
<evidence type="ECO:0000313" key="2">
    <source>
        <dbReference type="WBParaSite" id="ASIM_0000431601-mRNA-1"/>
    </source>
</evidence>